<dbReference type="Proteomes" id="UP001163823">
    <property type="component" value="Chromosome 4"/>
</dbReference>
<evidence type="ECO:0000313" key="1">
    <source>
        <dbReference type="EMBL" id="KAJ7971711.1"/>
    </source>
</evidence>
<sequence>MQTLEIGKALGLSYIGEEEVVGRLVQLEVQDVRRLTRIGEEIFLTKRSKSVKVKTVKSGDIAHMVLQNKKFKIAGNPVKASQHFLLNEPFQLVEKYKKLICMLMIKIVLIVTSFTG</sequence>
<protein>
    <submittedName>
        <fullName evidence="1">Uncharacterized protein</fullName>
    </submittedName>
</protein>
<name>A0AAD7PYV9_QUISA</name>
<organism evidence="1 2">
    <name type="scientific">Quillaja saponaria</name>
    <name type="common">Soap bark tree</name>
    <dbReference type="NCBI Taxonomy" id="32244"/>
    <lineage>
        <taxon>Eukaryota</taxon>
        <taxon>Viridiplantae</taxon>
        <taxon>Streptophyta</taxon>
        <taxon>Embryophyta</taxon>
        <taxon>Tracheophyta</taxon>
        <taxon>Spermatophyta</taxon>
        <taxon>Magnoliopsida</taxon>
        <taxon>eudicotyledons</taxon>
        <taxon>Gunneridae</taxon>
        <taxon>Pentapetalae</taxon>
        <taxon>rosids</taxon>
        <taxon>fabids</taxon>
        <taxon>Fabales</taxon>
        <taxon>Quillajaceae</taxon>
        <taxon>Quillaja</taxon>
    </lineage>
</organism>
<dbReference type="KEGG" id="qsa:O6P43_009702"/>
<reference evidence="1" key="1">
    <citation type="journal article" date="2023" name="Science">
        <title>Elucidation of the pathway for biosynthesis of saponin adjuvants from the soapbark tree.</title>
        <authorList>
            <person name="Reed J."/>
            <person name="Orme A."/>
            <person name="El-Demerdash A."/>
            <person name="Owen C."/>
            <person name="Martin L.B.B."/>
            <person name="Misra R.C."/>
            <person name="Kikuchi S."/>
            <person name="Rejzek M."/>
            <person name="Martin A.C."/>
            <person name="Harkess A."/>
            <person name="Leebens-Mack J."/>
            <person name="Louveau T."/>
            <person name="Stephenson M.J."/>
            <person name="Osbourn A."/>
        </authorList>
    </citation>
    <scope>NUCLEOTIDE SEQUENCE</scope>
    <source>
        <strain evidence="1">S10</strain>
    </source>
</reference>
<proteinExistence type="predicted"/>
<evidence type="ECO:0000313" key="2">
    <source>
        <dbReference type="Proteomes" id="UP001163823"/>
    </source>
</evidence>
<comment type="caution">
    <text evidence="1">The sequence shown here is derived from an EMBL/GenBank/DDBJ whole genome shotgun (WGS) entry which is preliminary data.</text>
</comment>
<accession>A0AAD7PYV9</accession>
<keyword evidence="2" id="KW-1185">Reference proteome</keyword>
<dbReference type="EMBL" id="JARAOO010000004">
    <property type="protein sequence ID" value="KAJ7971711.1"/>
    <property type="molecule type" value="Genomic_DNA"/>
</dbReference>
<gene>
    <name evidence="1" type="ORF">O6P43_009702</name>
</gene>
<dbReference type="AlphaFoldDB" id="A0AAD7PYV9"/>